<dbReference type="AlphaFoldDB" id="A0A3L7AAC3"/>
<sequence>MGAEAEAMNKIVREHYPVERLPEDLRRGLPPGKTVTVTVEEEAPPSRETLIALLERARKGDPIPDDPVERIRALRDDD</sequence>
<proteinExistence type="predicted"/>
<accession>A0A3L7AAC3</accession>
<protein>
    <submittedName>
        <fullName evidence="2">Uncharacterized protein</fullName>
    </submittedName>
</protein>
<name>A0A3L7AAC3_9HYPH</name>
<comment type="caution">
    <text evidence="2">The sequence shown here is derived from an EMBL/GenBank/DDBJ whole genome shotgun (WGS) entry which is preliminary data.</text>
</comment>
<keyword evidence="3" id="KW-1185">Reference proteome</keyword>
<reference evidence="2 3" key="1">
    <citation type="submission" date="2018-10" db="EMBL/GenBank/DDBJ databases">
        <title>Xanthobacter tagetidis genome sequencing and assembly.</title>
        <authorList>
            <person name="Maclea K.S."/>
            <person name="Goen A.E."/>
            <person name="Fatima S.A."/>
        </authorList>
    </citation>
    <scope>NUCLEOTIDE SEQUENCE [LARGE SCALE GENOMIC DNA]</scope>
    <source>
        <strain evidence="2 3">ATCC 700314</strain>
    </source>
</reference>
<feature type="region of interest" description="Disordered" evidence="1">
    <location>
        <begin position="58"/>
        <end position="78"/>
    </location>
</feature>
<evidence type="ECO:0000313" key="2">
    <source>
        <dbReference type="EMBL" id="RLP76272.1"/>
    </source>
</evidence>
<evidence type="ECO:0000313" key="3">
    <source>
        <dbReference type="Proteomes" id="UP000269692"/>
    </source>
</evidence>
<gene>
    <name evidence="2" type="ORF">D9R14_15795</name>
</gene>
<dbReference type="EMBL" id="RCTF01000013">
    <property type="protein sequence ID" value="RLP76272.1"/>
    <property type="molecule type" value="Genomic_DNA"/>
</dbReference>
<dbReference type="Proteomes" id="UP000269692">
    <property type="component" value="Unassembled WGS sequence"/>
</dbReference>
<organism evidence="2 3">
    <name type="scientific">Xanthobacter tagetidis</name>
    <dbReference type="NCBI Taxonomy" id="60216"/>
    <lineage>
        <taxon>Bacteria</taxon>
        <taxon>Pseudomonadati</taxon>
        <taxon>Pseudomonadota</taxon>
        <taxon>Alphaproteobacteria</taxon>
        <taxon>Hyphomicrobiales</taxon>
        <taxon>Xanthobacteraceae</taxon>
        <taxon>Xanthobacter</taxon>
    </lineage>
</organism>
<evidence type="ECO:0000256" key="1">
    <source>
        <dbReference type="SAM" id="MobiDB-lite"/>
    </source>
</evidence>